<reference evidence="8" key="1">
    <citation type="submission" date="2021-01" db="EMBL/GenBank/DDBJ databases">
        <authorList>
            <person name="Corre E."/>
            <person name="Pelletier E."/>
            <person name="Niang G."/>
            <person name="Scheremetjew M."/>
            <person name="Finn R."/>
            <person name="Kale V."/>
            <person name="Holt S."/>
            <person name="Cochrane G."/>
            <person name="Meng A."/>
            <person name="Brown T."/>
            <person name="Cohen L."/>
        </authorList>
    </citation>
    <scope>NUCLEOTIDE SEQUENCE</scope>
    <source>
        <strain evidence="8">CCMP622</strain>
    </source>
</reference>
<keyword evidence="4 6" id="KW-0472">Membrane</keyword>
<accession>A0A7S2TNW2</accession>
<protein>
    <recommendedName>
        <fullName evidence="7">Sugar phosphate transporter domain-containing protein</fullName>
    </recommendedName>
</protein>
<gene>
    <name evidence="8" type="ORF">LSP00402_LOCUS7724</name>
</gene>
<feature type="transmembrane region" description="Helical" evidence="6">
    <location>
        <begin position="62"/>
        <end position="81"/>
    </location>
</feature>
<dbReference type="InterPro" id="IPR004853">
    <property type="entry name" value="Sugar_P_trans_dom"/>
</dbReference>
<feature type="compositionally biased region" description="Low complexity" evidence="5">
    <location>
        <begin position="312"/>
        <end position="322"/>
    </location>
</feature>
<feature type="transmembrane region" description="Helical" evidence="6">
    <location>
        <begin position="176"/>
        <end position="196"/>
    </location>
</feature>
<feature type="transmembrane region" description="Helical" evidence="6">
    <location>
        <begin position="250"/>
        <end position="269"/>
    </location>
</feature>
<feature type="domain" description="Sugar phosphate transporter" evidence="7">
    <location>
        <begin position="15"/>
        <end position="293"/>
    </location>
</feature>
<evidence type="ECO:0000256" key="6">
    <source>
        <dbReference type="SAM" id="Phobius"/>
    </source>
</evidence>
<evidence type="ECO:0000259" key="7">
    <source>
        <dbReference type="Pfam" id="PF03151"/>
    </source>
</evidence>
<proteinExistence type="predicted"/>
<keyword evidence="2 6" id="KW-0812">Transmembrane</keyword>
<evidence type="ECO:0000256" key="5">
    <source>
        <dbReference type="SAM" id="MobiDB-lite"/>
    </source>
</evidence>
<feature type="transmembrane region" description="Helical" evidence="6">
    <location>
        <begin position="144"/>
        <end position="164"/>
    </location>
</feature>
<dbReference type="GO" id="GO:0016020">
    <property type="term" value="C:membrane"/>
    <property type="evidence" value="ECO:0007669"/>
    <property type="project" value="UniProtKB-SubCell"/>
</dbReference>
<dbReference type="AlphaFoldDB" id="A0A7S2TNW2"/>
<feature type="transmembrane region" description="Helical" evidence="6">
    <location>
        <begin position="223"/>
        <end position="243"/>
    </location>
</feature>
<dbReference type="Pfam" id="PF03151">
    <property type="entry name" value="TPT"/>
    <property type="match status" value="1"/>
</dbReference>
<feature type="transmembrane region" description="Helical" evidence="6">
    <location>
        <begin position="120"/>
        <end position="138"/>
    </location>
</feature>
<evidence type="ECO:0000313" key="8">
    <source>
        <dbReference type="EMBL" id="CAD9759561.1"/>
    </source>
</evidence>
<feature type="transmembrane region" description="Helical" evidence="6">
    <location>
        <begin position="281"/>
        <end position="300"/>
    </location>
</feature>
<comment type="subcellular location">
    <subcellularLocation>
        <location evidence="1">Membrane</location>
        <topology evidence="1">Multi-pass membrane protein</topology>
    </subcellularLocation>
</comment>
<evidence type="ECO:0000256" key="4">
    <source>
        <dbReference type="ARBA" id="ARBA00023136"/>
    </source>
</evidence>
<dbReference type="InterPro" id="IPR050186">
    <property type="entry name" value="TPT_transporter"/>
</dbReference>
<feature type="transmembrane region" description="Helical" evidence="6">
    <location>
        <begin position="31"/>
        <end position="50"/>
    </location>
</feature>
<feature type="transmembrane region" description="Helical" evidence="6">
    <location>
        <begin position="5"/>
        <end position="25"/>
    </location>
</feature>
<dbReference type="PANTHER" id="PTHR11132">
    <property type="entry name" value="SOLUTE CARRIER FAMILY 35"/>
    <property type="match status" value="1"/>
</dbReference>
<evidence type="ECO:0000256" key="3">
    <source>
        <dbReference type="ARBA" id="ARBA00022989"/>
    </source>
</evidence>
<keyword evidence="3 6" id="KW-1133">Transmembrane helix</keyword>
<sequence length="337" mass="36231">MIGAILYSVFNILSVVCIVVVNKMVFQTAGFHFPTLLVCIHCAVTHIGLRIASSFGAFERKIFPQCSLVVLAVSFIGYNVASLANLSLNTVGFYQISKIMSTPATMLLESVWLRKKFPTEMLYAVGLMCIGVGLATVTDLQLTFAGGLVATIAAFGAAQSYIFIGKTQRDLKASSNQLLVAYTPYCAGLLLLLSPLDTFLPAKEGEAPNAMVWARTELETWKVALIIFSGCIGLLVSLSTFLLIKATSALTYNIVGHAKTICILLSGVLMFGDEVSEKKLLGILVALGGMVWYGQIKLRLRKEGESSKPKKSSSLKSLDPGSPTSDPELAGDNLKSR</sequence>
<name>A0A7S2TNW2_9EUKA</name>
<dbReference type="EMBL" id="HBHP01012426">
    <property type="protein sequence ID" value="CAD9759561.1"/>
    <property type="molecule type" value="Transcribed_RNA"/>
</dbReference>
<feature type="region of interest" description="Disordered" evidence="5">
    <location>
        <begin position="301"/>
        <end position="337"/>
    </location>
</feature>
<evidence type="ECO:0000256" key="2">
    <source>
        <dbReference type="ARBA" id="ARBA00022692"/>
    </source>
</evidence>
<evidence type="ECO:0000256" key="1">
    <source>
        <dbReference type="ARBA" id="ARBA00004141"/>
    </source>
</evidence>
<organism evidence="8">
    <name type="scientific">Lotharella oceanica</name>
    <dbReference type="NCBI Taxonomy" id="641309"/>
    <lineage>
        <taxon>Eukaryota</taxon>
        <taxon>Sar</taxon>
        <taxon>Rhizaria</taxon>
        <taxon>Cercozoa</taxon>
        <taxon>Chlorarachniophyceae</taxon>
        <taxon>Lotharella</taxon>
    </lineage>
</organism>